<evidence type="ECO:0000313" key="7">
    <source>
        <dbReference type="Proteomes" id="UP001370490"/>
    </source>
</evidence>
<comment type="caution">
    <text evidence="6">The sequence shown here is derived from an EMBL/GenBank/DDBJ whole genome shotgun (WGS) entry which is preliminary data.</text>
</comment>
<keyword evidence="3" id="KW-0396">Initiation factor</keyword>
<keyword evidence="7" id="KW-1185">Reference proteome</keyword>
<dbReference type="GO" id="GO:0031369">
    <property type="term" value="F:translation initiation factor binding"/>
    <property type="evidence" value="ECO:0007669"/>
    <property type="project" value="InterPro"/>
</dbReference>
<dbReference type="GO" id="GO:0003743">
    <property type="term" value="F:translation initiation factor activity"/>
    <property type="evidence" value="ECO:0007669"/>
    <property type="project" value="UniProtKB-KW"/>
</dbReference>
<dbReference type="PANTHER" id="PTHR14068">
    <property type="entry name" value="EUKARYOTIC TRANSLATION INITIATION FACTOR 3 EIF3 -RELATED"/>
    <property type="match status" value="1"/>
</dbReference>
<keyword evidence="4" id="KW-0694">RNA-binding</keyword>
<protein>
    <recommendedName>
        <fullName evidence="8">Eukaryotic translation initiation factor 3 subunit B</fullName>
    </recommendedName>
</protein>
<dbReference type="GO" id="GO:0003723">
    <property type="term" value="F:RNA binding"/>
    <property type="evidence" value="ECO:0007669"/>
    <property type="project" value="UniProtKB-KW"/>
</dbReference>
<evidence type="ECO:0000256" key="3">
    <source>
        <dbReference type="ARBA" id="ARBA00022540"/>
    </source>
</evidence>
<keyword evidence="5" id="KW-0648">Protein biosynthesis</keyword>
<comment type="subcellular location">
    <subcellularLocation>
        <location evidence="1">Cytoplasm</location>
    </subcellularLocation>
</comment>
<name>A0AAN8UWJ6_9MAGN</name>
<gene>
    <name evidence="6" type="ORF">RJ641_016549</name>
</gene>
<evidence type="ECO:0000256" key="5">
    <source>
        <dbReference type="ARBA" id="ARBA00022917"/>
    </source>
</evidence>
<dbReference type="InterPro" id="IPR034363">
    <property type="entry name" value="eIF3B_RRM"/>
</dbReference>
<dbReference type="Gene3D" id="3.30.70.330">
    <property type="match status" value="1"/>
</dbReference>
<evidence type="ECO:0000256" key="4">
    <source>
        <dbReference type="ARBA" id="ARBA00022884"/>
    </source>
</evidence>
<dbReference type="GO" id="GO:0005852">
    <property type="term" value="C:eukaryotic translation initiation factor 3 complex"/>
    <property type="evidence" value="ECO:0007669"/>
    <property type="project" value="InterPro"/>
</dbReference>
<evidence type="ECO:0000256" key="1">
    <source>
        <dbReference type="ARBA" id="ARBA00004496"/>
    </source>
</evidence>
<dbReference type="AlphaFoldDB" id="A0AAN8UWJ6"/>
<accession>A0AAN8UWJ6</accession>
<dbReference type="PANTHER" id="PTHR14068:SF0">
    <property type="entry name" value="EUKARYOTIC TRANSLATION INITIATION FACTOR 3 SUBUNIT B"/>
    <property type="match status" value="1"/>
</dbReference>
<dbReference type="InterPro" id="IPR035979">
    <property type="entry name" value="RBD_domain_sf"/>
</dbReference>
<dbReference type="InterPro" id="IPR011400">
    <property type="entry name" value="EIF3B"/>
</dbReference>
<dbReference type="SUPFAM" id="SSF54928">
    <property type="entry name" value="RNA-binding domain, RBD"/>
    <property type="match status" value="1"/>
</dbReference>
<evidence type="ECO:0000256" key="2">
    <source>
        <dbReference type="ARBA" id="ARBA00022490"/>
    </source>
</evidence>
<evidence type="ECO:0000313" key="6">
    <source>
        <dbReference type="EMBL" id="KAK6918127.1"/>
    </source>
</evidence>
<sequence length="139" mass="15679">MADVMSVFEERAARLGIDLSQVDFDSIRLPPGEDFGIISDDEDLKEVDQLEFEQGFDNIIVVDNLPVVPSEKFDKLVGVIRKIYSQIGTIKEDELWMPVDASGKTLGYCFIEYITPLRRLSLPRRRLMGTSLTGLISLP</sequence>
<dbReference type="EMBL" id="JBAMMX010000022">
    <property type="protein sequence ID" value="KAK6918127.1"/>
    <property type="molecule type" value="Genomic_DNA"/>
</dbReference>
<proteinExistence type="predicted"/>
<organism evidence="6 7">
    <name type="scientific">Dillenia turbinata</name>
    <dbReference type="NCBI Taxonomy" id="194707"/>
    <lineage>
        <taxon>Eukaryota</taxon>
        <taxon>Viridiplantae</taxon>
        <taxon>Streptophyta</taxon>
        <taxon>Embryophyta</taxon>
        <taxon>Tracheophyta</taxon>
        <taxon>Spermatophyta</taxon>
        <taxon>Magnoliopsida</taxon>
        <taxon>eudicotyledons</taxon>
        <taxon>Gunneridae</taxon>
        <taxon>Pentapetalae</taxon>
        <taxon>Dilleniales</taxon>
        <taxon>Dilleniaceae</taxon>
        <taxon>Dillenia</taxon>
    </lineage>
</organism>
<keyword evidence="2" id="KW-0963">Cytoplasm</keyword>
<dbReference type="InterPro" id="IPR012677">
    <property type="entry name" value="Nucleotide-bd_a/b_plait_sf"/>
</dbReference>
<dbReference type="CDD" id="cd12278">
    <property type="entry name" value="RRM_eIF3B"/>
    <property type="match status" value="1"/>
</dbReference>
<reference evidence="6 7" key="1">
    <citation type="submission" date="2023-12" db="EMBL/GenBank/DDBJ databases">
        <title>A high-quality genome assembly for Dillenia turbinata (Dilleniales).</title>
        <authorList>
            <person name="Chanderbali A."/>
        </authorList>
    </citation>
    <scope>NUCLEOTIDE SEQUENCE [LARGE SCALE GENOMIC DNA]</scope>
    <source>
        <strain evidence="6">LSX21</strain>
        <tissue evidence="6">Leaf</tissue>
    </source>
</reference>
<dbReference type="FunFam" id="3.30.70.330:FF:000235">
    <property type="entry name" value="Eukaryotic translation initiation factor 3 subunit B"/>
    <property type="match status" value="1"/>
</dbReference>
<dbReference type="Proteomes" id="UP001370490">
    <property type="component" value="Unassembled WGS sequence"/>
</dbReference>
<evidence type="ECO:0008006" key="8">
    <source>
        <dbReference type="Google" id="ProtNLM"/>
    </source>
</evidence>